<name>H0E397_9ACTN</name>
<accession>H0E397</accession>
<dbReference type="InterPro" id="IPR006313">
    <property type="entry name" value="EfeB/EfeN"/>
</dbReference>
<comment type="similarity">
    <text evidence="8 9">Belongs to the DyP-type peroxidase family.</text>
</comment>
<reference evidence="13 14" key="1">
    <citation type="journal article" date="2013" name="Biodegradation">
        <title>Quantitative proteomic analysis of ibuprofen-degrading Patulibacter sp. strain I11.</title>
        <authorList>
            <person name="Almeida B."/>
            <person name="Kjeldal H."/>
            <person name="Lolas I."/>
            <person name="Knudsen A.D."/>
            <person name="Carvalho G."/>
            <person name="Nielsen K.L."/>
            <person name="Barreto Crespo M.T."/>
            <person name="Stensballe A."/>
            <person name="Nielsen J.L."/>
        </authorList>
    </citation>
    <scope>NUCLEOTIDE SEQUENCE [LARGE SCALE GENOMIC DNA]</scope>
    <source>
        <strain evidence="13 14">I11</strain>
    </source>
</reference>
<dbReference type="GO" id="GO:0046872">
    <property type="term" value="F:metal ion binding"/>
    <property type="evidence" value="ECO:0007669"/>
    <property type="project" value="UniProtKB-KW"/>
</dbReference>
<sequence length="411" mass="43842">MKRRQFLAAGALLGAGAAVDRIAGGSATDAAAAPAPAPDGSGLRSRIPFEGTHQAGILTPRPAHAIFVALDAITGSRAELADGLRALSERARLLTASHHALLGSPGEGPTPETGILGPLVPPDALTVTVGFGASLFDGRFGLGDRRPTGLTAMPAFPDDDLDPAACHGDVLVQLCANSSETLLNALRDLLRATRPVLAPRWKIEGFLPDPARESGAGRNLLGFKDGTANPDVGDRAEMDRVVWTGRGDGPAWTVGGTFAVVRVIRNRVEFWDRVSRDEQELMIGRDKAHGAPLGRRGEQDDPDYGSDPKGRRIPLDAHIRLARPRTPATEHQRILRRGYNYSRGIDAAGQLDMGLIFASFQRDVDRQFAAIQRRLAGEPLIDYVRPTGGGYFFLPPGATDPQDWVGSGLFV</sequence>
<keyword evidence="3 9" id="KW-0349">Heme</keyword>
<dbReference type="Proteomes" id="UP000005143">
    <property type="component" value="Unassembled WGS sequence"/>
</dbReference>
<protein>
    <recommendedName>
        <fullName evidence="9">Deferrochelatase</fullName>
        <ecNumber evidence="9">1.11.1.-</ecNumber>
    </recommendedName>
    <alternativeName>
        <fullName evidence="9">Peroxidase EfeB</fullName>
    </alternativeName>
</protein>
<evidence type="ECO:0000256" key="2">
    <source>
        <dbReference type="ARBA" id="ARBA00022559"/>
    </source>
</evidence>
<evidence type="ECO:0000259" key="12">
    <source>
        <dbReference type="Pfam" id="PF20628"/>
    </source>
</evidence>
<dbReference type="RefSeq" id="WP_007572167.1">
    <property type="nucleotide sequence ID" value="NZ_AGUD01000061.1"/>
</dbReference>
<dbReference type="EMBL" id="AGUD01000061">
    <property type="protein sequence ID" value="EHN11847.1"/>
    <property type="molecule type" value="Genomic_DNA"/>
</dbReference>
<dbReference type="OrthoDB" id="9781066at2"/>
<dbReference type="PANTHER" id="PTHR30521">
    <property type="entry name" value="DEFERROCHELATASE/PEROXIDASE"/>
    <property type="match status" value="1"/>
</dbReference>
<dbReference type="GO" id="GO:0020037">
    <property type="term" value="F:heme binding"/>
    <property type="evidence" value="ECO:0007669"/>
    <property type="project" value="InterPro"/>
</dbReference>
<keyword evidence="4 9" id="KW-0479">Metal-binding</keyword>
<feature type="region of interest" description="Disordered" evidence="10">
    <location>
        <begin position="285"/>
        <end position="310"/>
    </location>
</feature>
<dbReference type="PANTHER" id="PTHR30521:SF4">
    <property type="entry name" value="DEFERROCHELATASE"/>
    <property type="match status" value="1"/>
</dbReference>
<evidence type="ECO:0000256" key="3">
    <source>
        <dbReference type="ARBA" id="ARBA00022617"/>
    </source>
</evidence>
<comment type="subcellular location">
    <subcellularLocation>
        <location evidence="1">Cell envelope</location>
    </subcellularLocation>
</comment>
<feature type="domain" description="Dyp-type peroxidase C-terminal" evidence="12">
    <location>
        <begin position="218"/>
        <end position="398"/>
    </location>
</feature>
<organism evidence="13 14">
    <name type="scientific">Patulibacter medicamentivorans</name>
    <dbReference type="NCBI Taxonomy" id="1097667"/>
    <lineage>
        <taxon>Bacteria</taxon>
        <taxon>Bacillati</taxon>
        <taxon>Actinomycetota</taxon>
        <taxon>Thermoleophilia</taxon>
        <taxon>Solirubrobacterales</taxon>
        <taxon>Patulibacteraceae</taxon>
        <taxon>Patulibacter</taxon>
    </lineage>
</organism>
<comment type="cofactor">
    <cofactor evidence="9">
        <name>heme b</name>
        <dbReference type="ChEBI" id="CHEBI:60344"/>
    </cofactor>
    <text evidence="9">Binds 1 heme b (iron(II)-protoporphyrin IX) group non-covalently per subunit.</text>
</comment>
<feature type="compositionally biased region" description="Basic and acidic residues" evidence="10">
    <location>
        <begin position="285"/>
        <end position="299"/>
    </location>
</feature>
<keyword evidence="6 9" id="KW-0560">Oxidoreductase</keyword>
<dbReference type="NCBIfam" id="TIGR01412">
    <property type="entry name" value="tat_substr_1"/>
    <property type="match status" value="1"/>
</dbReference>
<dbReference type="GO" id="GO:0004601">
    <property type="term" value="F:peroxidase activity"/>
    <property type="evidence" value="ECO:0007669"/>
    <property type="project" value="UniProtKB-KW"/>
</dbReference>
<dbReference type="InterPro" id="IPR006314">
    <property type="entry name" value="Dyp_peroxidase"/>
</dbReference>
<keyword evidence="5" id="KW-0732">Signal</keyword>
<evidence type="ECO:0000256" key="1">
    <source>
        <dbReference type="ARBA" id="ARBA00004196"/>
    </source>
</evidence>
<gene>
    <name evidence="13" type="ORF">PAI11_12650</name>
</gene>
<dbReference type="GO" id="GO:0033212">
    <property type="term" value="P:iron import into cell"/>
    <property type="evidence" value="ECO:0007669"/>
    <property type="project" value="InterPro"/>
</dbReference>
<dbReference type="PATRIC" id="fig|1097667.3.peg.1261"/>
<evidence type="ECO:0000313" key="13">
    <source>
        <dbReference type="EMBL" id="EHN11847.1"/>
    </source>
</evidence>
<evidence type="ECO:0000256" key="8">
    <source>
        <dbReference type="ARBA" id="ARBA00025737"/>
    </source>
</evidence>
<evidence type="ECO:0000259" key="11">
    <source>
        <dbReference type="Pfam" id="PF04261"/>
    </source>
</evidence>
<dbReference type="EC" id="1.11.1.-" evidence="9"/>
<evidence type="ECO:0000256" key="5">
    <source>
        <dbReference type="ARBA" id="ARBA00022729"/>
    </source>
</evidence>
<evidence type="ECO:0000256" key="4">
    <source>
        <dbReference type="ARBA" id="ARBA00022723"/>
    </source>
</evidence>
<dbReference type="Pfam" id="PF20628">
    <property type="entry name" value="Dyp_perox_C"/>
    <property type="match status" value="1"/>
</dbReference>
<comment type="caution">
    <text evidence="13">The sequence shown here is derived from an EMBL/GenBank/DDBJ whole genome shotgun (WGS) entry which is preliminary data.</text>
</comment>
<evidence type="ECO:0000256" key="7">
    <source>
        <dbReference type="ARBA" id="ARBA00023004"/>
    </source>
</evidence>
<dbReference type="NCBIfam" id="TIGR01413">
    <property type="entry name" value="Dyp_perox_fam"/>
    <property type="match status" value="1"/>
</dbReference>
<evidence type="ECO:0000313" key="14">
    <source>
        <dbReference type="Proteomes" id="UP000005143"/>
    </source>
</evidence>
<evidence type="ECO:0000256" key="9">
    <source>
        <dbReference type="RuleBase" id="RU365017"/>
    </source>
</evidence>
<dbReference type="Pfam" id="PF04261">
    <property type="entry name" value="Dyp_perox_N"/>
    <property type="match status" value="1"/>
</dbReference>
<keyword evidence="7 9" id="KW-0408">Iron</keyword>
<dbReference type="GO" id="GO:0005829">
    <property type="term" value="C:cytosol"/>
    <property type="evidence" value="ECO:0007669"/>
    <property type="project" value="TreeGrafter"/>
</dbReference>
<comment type="function">
    <text evidence="9">Involved in the recovery of exogenous heme iron. Extracts iron from heme while preserving the protoporphyrin ring intact.</text>
</comment>
<dbReference type="InterPro" id="IPR048328">
    <property type="entry name" value="Dyp_perox_C"/>
</dbReference>
<dbReference type="InterPro" id="IPR011008">
    <property type="entry name" value="Dimeric_a/b-barrel"/>
</dbReference>
<feature type="domain" description="Dyp-type peroxidase N-terminal" evidence="11">
    <location>
        <begin position="54"/>
        <end position="206"/>
    </location>
</feature>
<dbReference type="PROSITE" id="PS51404">
    <property type="entry name" value="DYP_PEROXIDASE"/>
    <property type="match status" value="1"/>
</dbReference>
<proteinExistence type="inferred from homology"/>
<dbReference type="AlphaFoldDB" id="H0E397"/>
<keyword evidence="14" id="KW-1185">Reference proteome</keyword>
<dbReference type="GO" id="GO:0030313">
    <property type="term" value="C:cell envelope"/>
    <property type="evidence" value="ECO:0007669"/>
    <property type="project" value="UniProtKB-SubCell"/>
</dbReference>
<keyword evidence="2 9" id="KW-0575">Peroxidase</keyword>
<evidence type="ECO:0000256" key="10">
    <source>
        <dbReference type="SAM" id="MobiDB-lite"/>
    </source>
</evidence>
<dbReference type="InterPro" id="IPR048327">
    <property type="entry name" value="Dyp_perox_N"/>
</dbReference>
<evidence type="ECO:0000256" key="6">
    <source>
        <dbReference type="ARBA" id="ARBA00023002"/>
    </source>
</evidence>
<dbReference type="SUPFAM" id="SSF54909">
    <property type="entry name" value="Dimeric alpha+beta barrel"/>
    <property type="match status" value="1"/>
</dbReference>